<gene>
    <name evidence="1" type="ORF">L1987_21004</name>
</gene>
<sequence length="398" mass="44595">MVEYHGTKRIRVDGRRIETSAVVDQYLDNCMKMVQVRFATNKGGYWPAWAQKSFPPANIKTAYFTHVYYAFLSPNRNTFQFEIDATTASVLNSFTTTLHQKNPTVKTLFSIGGGSFGSQIFSNMASSPGSRGRFISSTIQVARQFGFDGVDLDWEYPQTQIDMDNFGHLLDEWRVAVNQEAQSTGKPKLFLSAATYYKPVIPWDVVHAYPVESINKNLDWINAMCYDYHGSWQPGATGYLAALYDPNGDVSTSDGLQSWINVGIQREKLVMGLPLYGRTWKLQDPTVDGIGAPAVGLGPGNDGAMLYSRVLEFNAQNNAKVVFDVPTVSYYSVAGTSWIGYDDVKSVKPKIEYAQSLNIGGYFFWTVVGDKDWKISQLGTHSVLSFLYTSLYNIRMKR</sequence>
<evidence type="ECO:0000313" key="2">
    <source>
        <dbReference type="Proteomes" id="UP001056120"/>
    </source>
</evidence>
<name>A0ACB9ISS4_9ASTR</name>
<protein>
    <submittedName>
        <fullName evidence="1">Uncharacterized protein</fullName>
    </submittedName>
</protein>
<comment type="caution">
    <text evidence="1">The sequence shown here is derived from an EMBL/GenBank/DDBJ whole genome shotgun (WGS) entry which is preliminary data.</text>
</comment>
<accession>A0ACB9ISS4</accession>
<organism evidence="1 2">
    <name type="scientific">Smallanthus sonchifolius</name>
    <dbReference type="NCBI Taxonomy" id="185202"/>
    <lineage>
        <taxon>Eukaryota</taxon>
        <taxon>Viridiplantae</taxon>
        <taxon>Streptophyta</taxon>
        <taxon>Embryophyta</taxon>
        <taxon>Tracheophyta</taxon>
        <taxon>Spermatophyta</taxon>
        <taxon>Magnoliopsida</taxon>
        <taxon>eudicotyledons</taxon>
        <taxon>Gunneridae</taxon>
        <taxon>Pentapetalae</taxon>
        <taxon>asterids</taxon>
        <taxon>campanulids</taxon>
        <taxon>Asterales</taxon>
        <taxon>Asteraceae</taxon>
        <taxon>Asteroideae</taxon>
        <taxon>Heliantheae alliance</taxon>
        <taxon>Millerieae</taxon>
        <taxon>Smallanthus</taxon>
    </lineage>
</organism>
<reference evidence="2" key="1">
    <citation type="journal article" date="2022" name="Mol. Ecol. Resour.">
        <title>The genomes of chicory, endive, great burdock and yacon provide insights into Asteraceae palaeo-polyploidization history and plant inulin production.</title>
        <authorList>
            <person name="Fan W."/>
            <person name="Wang S."/>
            <person name="Wang H."/>
            <person name="Wang A."/>
            <person name="Jiang F."/>
            <person name="Liu H."/>
            <person name="Zhao H."/>
            <person name="Xu D."/>
            <person name="Zhang Y."/>
        </authorList>
    </citation>
    <scope>NUCLEOTIDE SEQUENCE [LARGE SCALE GENOMIC DNA]</scope>
    <source>
        <strain evidence="2">cv. Yunnan</strain>
    </source>
</reference>
<dbReference type="EMBL" id="CM042024">
    <property type="protein sequence ID" value="KAI3811283.1"/>
    <property type="molecule type" value="Genomic_DNA"/>
</dbReference>
<reference evidence="1 2" key="2">
    <citation type="journal article" date="2022" name="Mol. Ecol. Resour.">
        <title>The genomes of chicory, endive, great burdock and yacon provide insights into Asteraceae paleo-polyploidization history and plant inulin production.</title>
        <authorList>
            <person name="Fan W."/>
            <person name="Wang S."/>
            <person name="Wang H."/>
            <person name="Wang A."/>
            <person name="Jiang F."/>
            <person name="Liu H."/>
            <person name="Zhao H."/>
            <person name="Xu D."/>
            <person name="Zhang Y."/>
        </authorList>
    </citation>
    <scope>NUCLEOTIDE SEQUENCE [LARGE SCALE GENOMIC DNA]</scope>
    <source>
        <strain evidence="2">cv. Yunnan</strain>
        <tissue evidence="1">Leaves</tissue>
    </source>
</reference>
<keyword evidence="2" id="KW-1185">Reference proteome</keyword>
<dbReference type="Proteomes" id="UP001056120">
    <property type="component" value="Linkage Group LG07"/>
</dbReference>
<evidence type="ECO:0000313" key="1">
    <source>
        <dbReference type="EMBL" id="KAI3811283.1"/>
    </source>
</evidence>
<proteinExistence type="predicted"/>